<evidence type="ECO:0000313" key="1">
    <source>
        <dbReference type="EMBL" id="JAQ00327.1"/>
    </source>
</evidence>
<organism evidence="1">
    <name type="scientific">Lygus hesperus</name>
    <name type="common">Western plant bug</name>
    <dbReference type="NCBI Taxonomy" id="30085"/>
    <lineage>
        <taxon>Eukaryota</taxon>
        <taxon>Metazoa</taxon>
        <taxon>Ecdysozoa</taxon>
        <taxon>Arthropoda</taxon>
        <taxon>Hexapoda</taxon>
        <taxon>Insecta</taxon>
        <taxon>Pterygota</taxon>
        <taxon>Neoptera</taxon>
        <taxon>Paraneoptera</taxon>
        <taxon>Hemiptera</taxon>
        <taxon>Heteroptera</taxon>
        <taxon>Panheteroptera</taxon>
        <taxon>Cimicomorpha</taxon>
        <taxon>Miridae</taxon>
        <taxon>Mirini</taxon>
        <taxon>Lygus</taxon>
    </lineage>
</organism>
<gene>
    <name evidence="1" type="ORF">g.71320</name>
</gene>
<reference evidence="1" key="1">
    <citation type="journal article" date="2016" name="Gigascience">
        <title>De novo construction of an expanded transcriptome assembly for the western tarnished plant bug, Lygus hesperus.</title>
        <authorList>
            <person name="Tassone E.E."/>
            <person name="Geib S.M."/>
            <person name="Hall B."/>
            <person name="Fabrick J.A."/>
            <person name="Brent C.S."/>
            <person name="Hull J.J."/>
        </authorList>
    </citation>
    <scope>NUCLEOTIDE SEQUENCE</scope>
</reference>
<feature type="non-terminal residue" evidence="1">
    <location>
        <position position="114"/>
    </location>
</feature>
<name>A0A146KZ94_LYGHE</name>
<dbReference type="EMBL" id="GDHC01018302">
    <property type="protein sequence ID" value="JAQ00327.1"/>
    <property type="molecule type" value="Transcribed_RNA"/>
</dbReference>
<protein>
    <submittedName>
        <fullName evidence="1">Uncharacterized protein</fullName>
    </submittedName>
</protein>
<proteinExistence type="predicted"/>
<dbReference type="AlphaFoldDB" id="A0A146KZ94"/>
<feature type="non-terminal residue" evidence="1">
    <location>
        <position position="1"/>
    </location>
</feature>
<sequence length="114" mass="12499">HSCAACKWTPATSGVSQVHFRCTPVISGLWNIAPPPFSAHLSSCHPYVFSHYLHRLLDTLGLSPYFPTCTFPCTTHPNAVLLRMGACHGPKHTRLLTISLAQSWPINMTGLAFV</sequence>
<accession>A0A146KZ94</accession>